<evidence type="ECO:0000256" key="2">
    <source>
        <dbReference type="ARBA" id="ARBA00022679"/>
    </source>
</evidence>
<dbReference type="Gene3D" id="1.20.970.10">
    <property type="entry name" value="Transferase, Pyrimidine Nucleoside Phosphorylase, Chain C"/>
    <property type="match status" value="1"/>
</dbReference>
<dbReference type="EMBL" id="CP082237">
    <property type="protein sequence ID" value="QZT33919.1"/>
    <property type="molecule type" value="Genomic_DNA"/>
</dbReference>
<evidence type="ECO:0000313" key="7">
    <source>
        <dbReference type="EMBL" id="EGL82773.1"/>
    </source>
</evidence>
<dbReference type="OrthoDB" id="9926at2"/>
<dbReference type="InterPro" id="IPR036320">
    <property type="entry name" value="Glycosyl_Trfase_fam3_N_dom_sf"/>
</dbReference>
<dbReference type="PANTHER" id="PTHR43285">
    <property type="entry name" value="ANTHRANILATE PHOSPHORIBOSYLTRANSFERASE"/>
    <property type="match status" value="1"/>
</dbReference>
<dbReference type="RefSeq" id="WP_007504789.1">
    <property type="nucleotide sequence ID" value="NZ_AFCE01000139.1"/>
</dbReference>
<dbReference type="InterPro" id="IPR000312">
    <property type="entry name" value="Glycosyl_Trfase_fam3"/>
</dbReference>
<evidence type="ECO:0000256" key="4">
    <source>
        <dbReference type="ARBA" id="ARBA00023141"/>
    </source>
</evidence>
<dbReference type="InterPro" id="IPR035902">
    <property type="entry name" value="Nuc_phospho_transferase"/>
</dbReference>
<organism evidence="7 9">
    <name type="scientific">Caldalkalibacillus thermarum (strain TA2.A1)</name>
    <dbReference type="NCBI Taxonomy" id="986075"/>
    <lineage>
        <taxon>Bacteria</taxon>
        <taxon>Bacillati</taxon>
        <taxon>Bacillota</taxon>
        <taxon>Bacilli</taxon>
        <taxon>Bacillales</taxon>
        <taxon>Bacillaceae</taxon>
        <taxon>Caldalkalibacillus</taxon>
    </lineage>
</organism>
<keyword evidence="2 7" id="KW-0808">Transferase</keyword>
<dbReference type="SUPFAM" id="SSF47648">
    <property type="entry name" value="Nucleoside phosphorylase/phosphoribosyltransferase N-terminal domain"/>
    <property type="match status" value="1"/>
</dbReference>
<feature type="domain" description="Glycosyl transferase family 3" evidence="5">
    <location>
        <begin position="89"/>
        <end position="329"/>
    </location>
</feature>
<proteinExistence type="predicted"/>
<feature type="domain" description="Glycosyl transferase family 3 N-terminal" evidence="6">
    <location>
        <begin position="3"/>
        <end position="68"/>
    </location>
</feature>
<keyword evidence="4" id="KW-0057">Aromatic amino acid biosynthesis</keyword>
<reference evidence="7 9" key="1">
    <citation type="journal article" date="2011" name="J. Bacteriol.">
        <title>Draft genome sequence of the thermoalkaliphilic Caldalkalibacillus thermarum strain TA2.A1.</title>
        <authorList>
            <person name="Kalamorz F."/>
            <person name="Keis S."/>
            <person name="McMillan D.G."/>
            <person name="Olsson K."/>
            <person name="Stanton J.A."/>
            <person name="Stockwell P."/>
            <person name="Black M.A."/>
            <person name="Klingeman D.M."/>
            <person name="Land M.L."/>
            <person name="Han C.S."/>
            <person name="Martin S.L."/>
            <person name="Becher S.A."/>
            <person name="Peddie C.J."/>
            <person name="Morgan H.W."/>
            <person name="Matthies D."/>
            <person name="Preiss L."/>
            <person name="Meier T."/>
            <person name="Brown S.D."/>
            <person name="Cook G.M."/>
        </authorList>
    </citation>
    <scope>NUCLEOTIDE SEQUENCE [LARGE SCALE GENOMIC DNA]</scope>
    <source>
        <strain evidence="7 9">TA2.A1</strain>
    </source>
</reference>
<reference evidence="8" key="3">
    <citation type="submission" date="2021-08" db="EMBL/GenBank/DDBJ databases">
        <authorList>
            <person name="de Jong S."/>
            <person name="van den Broek M."/>
            <person name="Merkel A."/>
            <person name="de la Torre Cortes P."/>
            <person name="Kalamorz F."/>
            <person name="Cook G."/>
            <person name="van Loosdrecht M."/>
            <person name="McMillan D."/>
        </authorList>
    </citation>
    <scope>NUCLEOTIDE SEQUENCE</scope>
    <source>
        <strain evidence="8">TA2.A1</strain>
    </source>
</reference>
<sequence length="350" mass="38793">MQQWIKEVARGKKGARDLSPDEALQAAQAIIEGQATDAQIAAFLVAERLKGESAGELLAFVQAFRRAAAAITLPASLREKLIDLAGPYNGRNTFAATIPVALLLADQGLPVFLHSSDALPPKKGTALKAILERLGIRVDQPASQVARALAEANIGFAWTEALCPPLQALRKVREEIGVRTLLNTVEKMLNLAQAQAAMVGVFHKTVVETNAAVLRAMGYRQAFIVQGAEGSEDLPVHRTSFVYRVGEEGIERLELDPERYGLHHRKDKEKEKLDLDQQVELIRRILHGEESEELAYFRDQVLFNAGVRYYLFGHLPSIEQGIELARRQLAEQRGAERLRIWQDQQTAAQV</sequence>
<evidence type="ECO:0000313" key="8">
    <source>
        <dbReference type="EMBL" id="QZT33919.1"/>
    </source>
</evidence>
<dbReference type="GO" id="GO:0000162">
    <property type="term" value="P:L-tryptophan biosynthetic process"/>
    <property type="evidence" value="ECO:0007669"/>
    <property type="project" value="UniProtKB-KW"/>
</dbReference>
<keyword evidence="1 8" id="KW-0328">Glycosyltransferase</keyword>
<dbReference type="Pfam" id="PF02885">
    <property type="entry name" value="Glycos_trans_3N"/>
    <property type="match status" value="1"/>
</dbReference>
<evidence type="ECO:0000259" key="6">
    <source>
        <dbReference type="Pfam" id="PF02885"/>
    </source>
</evidence>
<gene>
    <name evidence="7" type="ORF">CathTA2_1712</name>
    <name evidence="8" type="ORF">HUR95_00265</name>
</gene>
<protein>
    <submittedName>
        <fullName evidence="8">Anthranilate phosphoribosyltransferase</fullName>
    </submittedName>
    <submittedName>
        <fullName evidence="7">Glycosyl transferase, family 3</fullName>
    </submittedName>
</protein>
<dbReference type="EMBL" id="AFCE01000139">
    <property type="protein sequence ID" value="EGL82773.1"/>
    <property type="molecule type" value="Genomic_DNA"/>
</dbReference>
<dbReference type="SUPFAM" id="SSF52418">
    <property type="entry name" value="Nucleoside phosphorylase/phosphoribosyltransferase catalytic domain"/>
    <property type="match status" value="1"/>
</dbReference>
<dbReference type="Proteomes" id="UP000825179">
    <property type="component" value="Chromosome"/>
</dbReference>
<evidence type="ECO:0000256" key="1">
    <source>
        <dbReference type="ARBA" id="ARBA00022676"/>
    </source>
</evidence>
<keyword evidence="3" id="KW-0822">Tryptophan biosynthesis</keyword>
<dbReference type="Proteomes" id="UP000010716">
    <property type="component" value="Unassembled WGS sequence"/>
</dbReference>
<accession>F5L7B2</accession>
<dbReference type="AlphaFoldDB" id="F5L7B2"/>
<dbReference type="GO" id="GO:0005829">
    <property type="term" value="C:cytosol"/>
    <property type="evidence" value="ECO:0007669"/>
    <property type="project" value="TreeGrafter"/>
</dbReference>
<dbReference type="Pfam" id="PF00591">
    <property type="entry name" value="Glycos_transf_3"/>
    <property type="match status" value="1"/>
</dbReference>
<evidence type="ECO:0000259" key="5">
    <source>
        <dbReference type="Pfam" id="PF00591"/>
    </source>
</evidence>
<dbReference type="GO" id="GO:0004048">
    <property type="term" value="F:anthranilate phosphoribosyltransferase activity"/>
    <property type="evidence" value="ECO:0007669"/>
    <property type="project" value="InterPro"/>
</dbReference>
<evidence type="ECO:0000313" key="9">
    <source>
        <dbReference type="Proteomes" id="UP000010716"/>
    </source>
</evidence>
<evidence type="ECO:0000313" key="10">
    <source>
        <dbReference type="Proteomes" id="UP000825179"/>
    </source>
</evidence>
<dbReference type="InterPro" id="IPR005940">
    <property type="entry name" value="Anthranilate_Pribosyl_Tfrase"/>
</dbReference>
<dbReference type="InterPro" id="IPR017459">
    <property type="entry name" value="Glycosyl_Trfase_fam3_N_dom"/>
</dbReference>
<keyword evidence="3" id="KW-0028">Amino-acid biosynthesis</keyword>
<keyword evidence="10" id="KW-1185">Reference proteome</keyword>
<name>F5L7B2_CALTT</name>
<dbReference type="KEGG" id="cthu:HUR95_00265"/>
<dbReference type="Gene3D" id="3.40.1030.10">
    <property type="entry name" value="Nucleoside phosphorylase/phosphoribosyltransferase catalytic domain"/>
    <property type="match status" value="1"/>
</dbReference>
<dbReference type="eggNOG" id="COG0547">
    <property type="taxonomic scope" value="Bacteria"/>
</dbReference>
<evidence type="ECO:0000256" key="3">
    <source>
        <dbReference type="ARBA" id="ARBA00022822"/>
    </source>
</evidence>
<reference evidence="8 10" key="2">
    <citation type="journal article" date="2020" name="Extremophiles">
        <title>Genomic analysis of Caldalkalibacillus thermarum TA2.A1 reveals aerobic alkaliphilic metabolism and evolutionary hallmarks linking alkaliphilic bacteria and plant life.</title>
        <authorList>
            <person name="de Jong S.I."/>
            <person name="van den Broek M.A."/>
            <person name="Merkel A.Y."/>
            <person name="de la Torre Cortes P."/>
            <person name="Kalamorz F."/>
            <person name="Cook G.M."/>
            <person name="van Loosdrecht M.C.M."/>
            <person name="McMillan D.G.G."/>
        </authorList>
    </citation>
    <scope>NUCLEOTIDE SEQUENCE [LARGE SCALE GENOMIC DNA]</scope>
    <source>
        <strain evidence="8 10">TA2.A1</strain>
    </source>
</reference>
<dbReference type="PANTHER" id="PTHR43285:SF2">
    <property type="entry name" value="ANTHRANILATE PHOSPHORIBOSYLTRANSFERASE"/>
    <property type="match status" value="1"/>
</dbReference>